<dbReference type="PATRIC" id="fig|111105.18.peg.533"/>
<proteinExistence type="inferred from homology"/>
<evidence type="ECO:0000313" key="13">
    <source>
        <dbReference type="Proteomes" id="UP000030146"/>
    </source>
</evidence>
<dbReference type="InterPro" id="IPR001226">
    <property type="entry name" value="Flavodoxin_CS"/>
</dbReference>
<evidence type="ECO:0000256" key="6">
    <source>
        <dbReference type="ARBA" id="ARBA00022982"/>
    </source>
</evidence>
<comment type="function">
    <text evidence="8">Low-potential electron donor to a number of redox enzymes.</text>
</comment>
<name>A0A099WUK7_9PORP</name>
<dbReference type="InterPro" id="IPR001094">
    <property type="entry name" value="Flavdoxin-like"/>
</dbReference>
<dbReference type="NCBIfam" id="NF006739">
    <property type="entry name" value="PRK09267.1-5"/>
    <property type="match status" value="1"/>
</dbReference>
<organism evidence="11 13">
    <name type="scientific">Porphyromonas gulae</name>
    <dbReference type="NCBI Taxonomy" id="111105"/>
    <lineage>
        <taxon>Bacteria</taxon>
        <taxon>Pseudomonadati</taxon>
        <taxon>Bacteroidota</taxon>
        <taxon>Bacteroidia</taxon>
        <taxon>Bacteroidales</taxon>
        <taxon>Porphyromonadaceae</taxon>
        <taxon>Porphyromonas</taxon>
    </lineage>
</organism>
<keyword evidence="7" id="KW-0535">Nitrogen fixation</keyword>
<comment type="caution">
    <text evidence="11">The sequence shown here is derived from an EMBL/GenBank/DDBJ whole genome shotgun (WGS) entry which is preliminary data.</text>
</comment>
<dbReference type="NCBIfam" id="TIGR01752">
    <property type="entry name" value="flav_long"/>
    <property type="match status" value="1"/>
</dbReference>
<accession>A0A099WUK7</accession>
<dbReference type="InterPro" id="IPR050619">
    <property type="entry name" value="Flavodoxin"/>
</dbReference>
<dbReference type="AlphaFoldDB" id="A0A099WUK7"/>
<evidence type="ECO:0000256" key="7">
    <source>
        <dbReference type="ARBA" id="ARBA00023231"/>
    </source>
</evidence>
<comment type="similarity">
    <text evidence="2 8">Belongs to the flavodoxin family.</text>
</comment>
<dbReference type="SUPFAM" id="SSF52218">
    <property type="entry name" value="Flavoproteins"/>
    <property type="match status" value="1"/>
</dbReference>
<evidence type="ECO:0000259" key="9">
    <source>
        <dbReference type="PROSITE" id="PS50902"/>
    </source>
</evidence>
<dbReference type="Proteomes" id="UP000030130">
    <property type="component" value="Unassembled WGS sequence"/>
</dbReference>
<dbReference type="PIRSF" id="PIRSF038996">
    <property type="entry name" value="FldA"/>
    <property type="match status" value="1"/>
</dbReference>
<evidence type="ECO:0000256" key="4">
    <source>
        <dbReference type="ARBA" id="ARBA00022630"/>
    </source>
</evidence>
<dbReference type="EMBL" id="JRAI01000048">
    <property type="protein sequence ID" value="KGN85751.1"/>
    <property type="molecule type" value="Genomic_DNA"/>
</dbReference>
<dbReference type="OrthoDB" id="9790745at2"/>
<dbReference type="GO" id="GO:0009055">
    <property type="term" value="F:electron transfer activity"/>
    <property type="evidence" value="ECO:0007669"/>
    <property type="project" value="UniProtKB-UniRule"/>
</dbReference>
<evidence type="ECO:0000313" key="12">
    <source>
        <dbReference type="Proteomes" id="UP000030130"/>
    </source>
</evidence>
<dbReference type="PANTHER" id="PTHR42809">
    <property type="entry name" value="FLAVODOXIN 2"/>
    <property type="match status" value="1"/>
</dbReference>
<reference evidence="11 13" key="2">
    <citation type="submission" date="2014-08" db="EMBL/GenBank/DDBJ databases">
        <title>Porphyromonas gulae strain:COT-052_OH3439 Genome sequencing.</title>
        <authorList>
            <person name="Wallis C."/>
            <person name="Deusch O."/>
            <person name="O'Flynn C."/>
            <person name="Davis I."/>
            <person name="Jospin G."/>
            <person name="Darling A.E."/>
            <person name="Coil D.A."/>
            <person name="Alexiev A."/>
            <person name="Horsfall A."/>
            <person name="Kirkwood N."/>
            <person name="Harris S."/>
            <person name="Eisen J.A."/>
        </authorList>
    </citation>
    <scope>NUCLEOTIDE SEQUENCE [LARGE SCALE GENOMIC DNA]</scope>
    <source>
        <strain evidence="13">COT-052 OH3439</strain>
        <strain evidence="11">COT-052_OH3439</strain>
    </source>
</reference>
<dbReference type="eggNOG" id="COG0716">
    <property type="taxonomic scope" value="Bacteria"/>
</dbReference>
<dbReference type="GeneID" id="57239684"/>
<dbReference type="InterPro" id="IPR010086">
    <property type="entry name" value="Flavodoxin_lc"/>
</dbReference>
<gene>
    <name evidence="10" type="ORF">HR08_05105</name>
    <name evidence="11" type="ORF">HR15_03695</name>
</gene>
<evidence type="ECO:0000256" key="1">
    <source>
        <dbReference type="ARBA" id="ARBA00001917"/>
    </source>
</evidence>
<dbReference type="GO" id="GO:0010181">
    <property type="term" value="F:FMN binding"/>
    <property type="evidence" value="ECO:0007669"/>
    <property type="project" value="UniProtKB-UniRule"/>
</dbReference>
<dbReference type="InterPro" id="IPR029039">
    <property type="entry name" value="Flavoprotein-like_sf"/>
</dbReference>
<dbReference type="PANTHER" id="PTHR42809:SF1">
    <property type="entry name" value="FLAVODOXIN 1"/>
    <property type="match status" value="1"/>
</dbReference>
<keyword evidence="3 8" id="KW-0813">Transport</keyword>
<evidence type="ECO:0000313" key="10">
    <source>
        <dbReference type="EMBL" id="KGN85751.1"/>
    </source>
</evidence>
<dbReference type="EMBL" id="JRAK01000057">
    <property type="protein sequence ID" value="KGN89870.1"/>
    <property type="molecule type" value="Genomic_DNA"/>
</dbReference>
<evidence type="ECO:0000256" key="3">
    <source>
        <dbReference type="ARBA" id="ARBA00022448"/>
    </source>
</evidence>
<sequence length="165" mass="17221">MKSIGIFYGSSTGTTSDLAQKIASALGVDSANVMDVANADAAAAAKYDVLLLGCSTWGLGDLQDDWESFLPKLKGENLSGKKVGLFGCGDASSYSDTFCAALGTIKAELANTGCTFIGAYPAEGYSYDETTAEENGQLIGLCVDDANEPDQTEARMERWIAAMGL</sequence>
<keyword evidence="5 8" id="KW-0288">FMN</keyword>
<keyword evidence="4 8" id="KW-0285">Flavoprotein</keyword>
<feature type="domain" description="Flavodoxin-like" evidence="9">
    <location>
        <begin position="4"/>
        <end position="164"/>
    </location>
</feature>
<dbReference type="Gene3D" id="3.40.50.360">
    <property type="match status" value="1"/>
</dbReference>
<dbReference type="STRING" id="111105.HR09_01855"/>
<dbReference type="Proteomes" id="UP000030146">
    <property type="component" value="Unassembled WGS sequence"/>
</dbReference>
<dbReference type="PRINTS" id="PR00369">
    <property type="entry name" value="FLAVODOXIN"/>
</dbReference>
<protein>
    <recommendedName>
        <fullName evidence="8">Flavodoxin</fullName>
    </recommendedName>
</protein>
<dbReference type="InterPro" id="IPR008254">
    <property type="entry name" value="Flavodoxin/NO_synth"/>
</dbReference>
<comment type="cofactor">
    <cofactor evidence="1 8">
        <name>FMN</name>
        <dbReference type="ChEBI" id="CHEBI:58210"/>
    </cofactor>
</comment>
<keyword evidence="6 8" id="KW-0249">Electron transport</keyword>
<keyword evidence="13" id="KW-1185">Reference proteome</keyword>
<evidence type="ECO:0000313" key="11">
    <source>
        <dbReference type="EMBL" id="KGN89870.1"/>
    </source>
</evidence>
<dbReference type="Pfam" id="PF00258">
    <property type="entry name" value="Flavodoxin_1"/>
    <property type="match status" value="1"/>
</dbReference>
<dbReference type="PROSITE" id="PS00201">
    <property type="entry name" value="FLAVODOXIN"/>
    <property type="match status" value="1"/>
</dbReference>
<evidence type="ECO:0000256" key="8">
    <source>
        <dbReference type="PIRNR" id="PIRNR038996"/>
    </source>
</evidence>
<evidence type="ECO:0000256" key="5">
    <source>
        <dbReference type="ARBA" id="ARBA00022643"/>
    </source>
</evidence>
<dbReference type="RefSeq" id="WP_018964526.1">
    <property type="nucleotide sequence ID" value="NZ_CALUCC010000018.1"/>
</dbReference>
<evidence type="ECO:0000256" key="2">
    <source>
        <dbReference type="ARBA" id="ARBA00005267"/>
    </source>
</evidence>
<reference evidence="10 12" key="1">
    <citation type="submission" date="2014-08" db="EMBL/GenBank/DDBJ databases">
        <title>Porphyromonas gulae strain:COT-052_OH1451 Genome sequencing.</title>
        <authorList>
            <person name="Wallis C."/>
            <person name="Deusch O."/>
            <person name="O'Flynn C."/>
            <person name="Davis I."/>
            <person name="Jospin G."/>
            <person name="Darling A.E."/>
            <person name="Coil D.A."/>
            <person name="Alexiev A."/>
            <person name="Horsfall A."/>
            <person name="Kirkwood N."/>
            <person name="Harris S."/>
            <person name="Eisen J.A."/>
        </authorList>
    </citation>
    <scope>NUCLEOTIDE SEQUENCE [LARGE SCALE GENOMIC DNA]</scope>
    <source>
        <strain evidence="12">COT-052 OH1451</strain>
        <strain evidence="10">COT-052_OH1451</strain>
    </source>
</reference>
<dbReference type="PROSITE" id="PS50902">
    <property type="entry name" value="FLAVODOXIN_LIKE"/>
    <property type="match status" value="1"/>
</dbReference>